<dbReference type="PANTHER" id="PTHR35317">
    <property type="entry name" value="OS04G0629600 PROTEIN"/>
    <property type="match status" value="1"/>
</dbReference>
<gene>
    <name evidence="1" type="ORF">MERR_LOCUS29056</name>
    <name evidence="2" type="ORF">MERR_LOCUS43048</name>
</gene>
<accession>A0A6D2JEH0</accession>
<dbReference type="AlphaFoldDB" id="A0A6D2JEH0"/>
<dbReference type="Pfam" id="PF14223">
    <property type="entry name" value="Retrotran_gag_2"/>
    <property type="match status" value="1"/>
</dbReference>
<protein>
    <recommendedName>
        <fullName evidence="4">DUF4219 domain-containing protein</fullName>
    </recommendedName>
</protein>
<sequence>MTFLPSLIFVAMEAGMQMQIPLFNGDDHEIWSTKMRTLLMARDLWDVVAIGVSEENTHQESDKKRQKDVRIKDMTALHMLQTSVTESIFYRIGRATSSKQAWEILKADYGETEAMQLRKSGLLVREYFDMKMKNEESFHEFSERFMKVVNRSKFYGSVVPDQTIIDKIRRSLTPWFCQTVFSRLSVEENYTLKEFVYTLREIEREQALRIPMENIGMLLKQQEREAIESFFYQ</sequence>
<dbReference type="EMBL" id="CACVBM020001607">
    <property type="protein sequence ID" value="CAA7055812.1"/>
    <property type="molecule type" value="Genomic_DNA"/>
</dbReference>
<reference evidence="1 3" key="1">
    <citation type="submission" date="2020-01" db="EMBL/GenBank/DDBJ databases">
        <authorList>
            <person name="Mishra B."/>
        </authorList>
    </citation>
    <scope>NUCLEOTIDE SEQUENCE [LARGE SCALE GENOMIC DNA]</scope>
</reference>
<dbReference type="PANTHER" id="PTHR35317:SF35">
    <property type="entry name" value="DUF4219 DOMAIN-CONTAINING PROTEIN"/>
    <property type="match status" value="1"/>
</dbReference>
<dbReference type="Proteomes" id="UP000467841">
    <property type="component" value="Unassembled WGS sequence"/>
</dbReference>
<name>A0A6D2JEH0_9BRAS</name>
<evidence type="ECO:0008006" key="4">
    <source>
        <dbReference type="Google" id="ProtNLM"/>
    </source>
</evidence>
<proteinExistence type="predicted"/>
<evidence type="ECO:0000313" key="1">
    <source>
        <dbReference type="EMBL" id="CAA7041821.1"/>
    </source>
</evidence>
<dbReference type="EMBL" id="CACVBM020001252">
    <property type="protein sequence ID" value="CAA7041821.1"/>
    <property type="molecule type" value="Genomic_DNA"/>
</dbReference>
<dbReference type="OrthoDB" id="1931687at2759"/>
<organism evidence="1 3">
    <name type="scientific">Microthlaspi erraticum</name>
    <dbReference type="NCBI Taxonomy" id="1685480"/>
    <lineage>
        <taxon>Eukaryota</taxon>
        <taxon>Viridiplantae</taxon>
        <taxon>Streptophyta</taxon>
        <taxon>Embryophyta</taxon>
        <taxon>Tracheophyta</taxon>
        <taxon>Spermatophyta</taxon>
        <taxon>Magnoliopsida</taxon>
        <taxon>eudicotyledons</taxon>
        <taxon>Gunneridae</taxon>
        <taxon>Pentapetalae</taxon>
        <taxon>rosids</taxon>
        <taxon>malvids</taxon>
        <taxon>Brassicales</taxon>
        <taxon>Brassicaceae</taxon>
        <taxon>Coluteocarpeae</taxon>
        <taxon>Microthlaspi</taxon>
    </lineage>
</organism>
<keyword evidence="3" id="KW-1185">Reference proteome</keyword>
<evidence type="ECO:0000313" key="2">
    <source>
        <dbReference type="EMBL" id="CAA7055812.1"/>
    </source>
</evidence>
<evidence type="ECO:0000313" key="3">
    <source>
        <dbReference type="Proteomes" id="UP000467841"/>
    </source>
</evidence>